<dbReference type="AlphaFoldDB" id="A0A4U1FD99"/>
<feature type="non-terminal residue" evidence="2">
    <location>
        <position position="1"/>
    </location>
</feature>
<dbReference type="Proteomes" id="UP000308365">
    <property type="component" value="Unassembled WGS sequence"/>
</dbReference>
<evidence type="ECO:0000313" key="2">
    <source>
        <dbReference type="EMBL" id="TKC47645.1"/>
    </source>
</evidence>
<reference evidence="3" key="1">
    <citation type="journal article" date="2019" name="IScience">
        <title>Narwhal Genome Reveals Long-Term Low Genetic Diversity despite Current Large Abundance Size.</title>
        <authorList>
            <person name="Westbury M.V."/>
            <person name="Petersen B."/>
            <person name="Garde E."/>
            <person name="Heide-Jorgensen M.P."/>
            <person name="Lorenzen E.D."/>
        </authorList>
    </citation>
    <scope>NUCLEOTIDE SEQUENCE [LARGE SCALE GENOMIC DNA]</scope>
</reference>
<organism evidence="2 3">
    <name type="scientific">Monodon monoceros</name>
    <name type="common">Narwhal</name>
    <name type="synonym">Ceratodon monodon</name>
    <dbReference type="NCBI Taxonomy" id="40151"/>
    <lineage>
        <taxon>Eukaryota</taxon>
        <taxon>Metazoa</taxon>
        <taxon>Chordata</taxon>
        <taxon>Craniata</taxon>
        <taxon>Vertebrata</taxon>
        <taxon>Euteleostomi</taxon>
        <taxon>Mammalia</taxon>
        <taxon>Eutheria</taxon>
        <taxon>Laurasiatheria</taxon>
        <taxon>Artiodactyla</taxon>
        <taxon>Whippomorpha</taxon>
        <taxon>Cetacea</taxon>
        <taxon>Odontoceti</taxon>
        <taxon>Monodontidae</taxon>
        <taxon>Monodon</taxon>
    </lineage>
</organism>
<proteinExistence type="predicted"/>
<dbReference type="EMBL" id="RWIC01000201">
    <property type="protein sequence ID" value="TKC47645.1"/>
    <property type="molecule type" value="Genomic_DNA"/>
</dbReference>
<feature type="chain" id="PRO_5020586642" evidence="1">
    <location>
        <begin position="20"/>
        <end position="64"/>
    </location>
</feature>
<comment type="caution">
    <text evidence="2">The sequence shown here is derived from an EMBL/GenBank/DDBJ whole genome shotgun (WGS) entry which is preliminary data.</text>
</comment>
<name>A0A4U1FD99_MONMO</name>
<sequence>VFLFSLLHMFKAMSGQVSSHSYRQLGIRTIGALPSRSSFSPWVVCVRIPHVGKGHSPRPRLQGP</sequence>
<accession>A0A4U1FD99</accession>
<gene>
    <name evidence="2" type="ORF">EI555_014350</name>
</gene>
<keyword evidence="1" id="KW-0732">Signal</keyword>
<evidence type="ECO:0000256" key="1">
    <source>
        <dbReference type="SAM" id="SignalP"/>
    </source>
</evidence>
<feature type="signal peptide" evidence="1">
    <location>
        <begin position="1"/>
        <end position="19"/>
    </location>
</feature>
<protein>
    <submittedName>
        <fullName evidence="2">Uncharacterized protein</fullName>
    </submittedName>
</protein>
<evidence type="ECO:0000313" key="3">
    <source>
        <dbReference type="Proteomes" id="UP000308365"/>
    </source>
</evidence>